<dbReference type="PROSITE" id="PS00447">
    <property type="entry name" value="DNA_POLYMERASE_A"/>
    <property type="match status" value="1"/>
</dbReference>
<dbReference type="PANTHER" id="PTHR10133">
    <property type="entry name" value="DNA POLYMERASE I"/>
    <property type="match status" value="1"/>
</dbReference>
<protein>
    <recommendedName>
        <fullName evidence="2">DNA-directed DNA polymerase</fullName>
        <ecNumber evidence="2">2.7.7.7</ecNumber>
    </recommendedName>
</protein>
<dbReference type="PANTHER" id="PTHR10133:SF27">
    <property type="entry name" value="DNA POLYMERASE NU"/>
    <property type="match status" value="1"/>
</dbReference>
<comment type="catalytic activity">
    <reaction evidence="10">
        <text>DNA(n) + a 2'-deoxyribonucleoside 5'-triphosphate = DNA(n+1) + diphosphate</text>
        <dbReference type="Rhea" id="RHEA:22508"/>
        <dbReference type="Rhea" id="RHEA-COMP:17339"/>
        <dbReference type="Rhea" id="RHEA-COMP:17340"/>
        <dbReference type="ChEBI" id="CHEBI:33019"/>
        <dbReference type="ChEBI" id="CHEBI:61560"/>
        <dbReference type="ChEBI" id="CHEBI:173112"/>
        <dbReference type="EC" id="2.7.7.7"/>
    </reaction>
</comment>
<dbReference type="InterPro" id="IPR002298">
    <property type="entry name" value="DNA_polymerase_A"/>
</dbReference>
<comment type="caution">
    <text evidence="12">The sequence shown here is derived from an EMBL/GenBank/DDBJ whole genome shotgun (WGS) entry which is preliminary data.</text>
</comment>
<keyword evidence="4" id="KW-0548">Nucleotidyltransferase</keyword>
<dbReference type="AlphaFoldDB" id="A0A7C0ZHK9"/>
<dbReference type="Gene3D" id="1.10.150.20">
    <property type="entry name" value="5' to 3' exonuclease, C-terminal subdomain"/>
    <property type="match status" value="1"/>
</dbReference>
<dbReference type="SUPFAM" id="SSF56672">
    <property type="entry name" value="DNA/RNA polymerases"/>
    <property type="match status" value="1"/>
</dbReference>
<keyword evidence="9" id="KW-0234">DNA repair</keyword>
<dbReference type="Proteomes" id="UP000885847">
    <property type="component" value="Unassembled WGS sequence"/>
</dbReference>
<dbReference type="GO" id="GO:0003677">
    <property type="term" value="F:DNA binding"/>
    <property type="evidence" value="ECO:0007669"/>
    <property type="project" value="UniProtKB-KW"/>
</dbReference>
<evidence type="ECO:0000256" key="2">
    <source>
        <dbReference type="ARBA" id="ARBA00012417"/>
    </source>
</evidence>
<name>A0A7C0ZHK9_UNCW3</name>
<evidence type="ECO:0000256" key="1">
    <source>
        <dbReference type="ARBA" id="ARBA00007705"/>
    </source>
</evidence>
<dbReference type="FunFam" id="1.10.150.20:FF:000002">
    <property type="entry name" value="DNA polymerase I"/>
    <property type="match status" value="1"/>
</dbReference>
<dbReference type="SMART" id="SM00482">
    <property type="entry name" value="POLAc"/>
    <property type="match status" value="1"/>
</dbReference>
<keyword evidence="6" id="KW-0227">DNA damage</keyword>
<evidence type="ECO:0000313" key="12">
    <source>
        <dbReference type="EMBL" id="HDI83103.1"/>
    </source>
</evidence>
<feature type="non-terminal residue" evidence="12">
    <location>
        <position position="1"/>
    </location>
</feature>
<dbReference type="GO" id="GO:0006261">
    <property type="term" value="P:DNA-templated DNA replication"/>
    <property type="evidence" value="ECO:0007669"/>
    <property type="project" value="InterPro"/>
</dbReference>
<dbReference type="EC" id="2.7.7.7" evidence="2"/>
<dbReference type="Pfam" id="PF00476">
    <property type="entry name" value="DNA_pol_A"/>
    <property type="match status" value="1"/>
</dbReference>
<dbReference type="EMBL" id="DQWE01000232">
    <property type="protein sequence ID" value="HDI83103.1"/>
    <property type="molecule type" value="Genomic_DNA"/>
</dbReference>
<keyword evidence="7" id="KW-0239">DNA-directed DNA polymerase</keyword>
<organism evidence="12">
    <name type="scientific">candidate division WOR-3 bacterium</name>
    <dbReference type="NCBI Taxonomy" id="2052148"/>
    <lineage>
        <taxon>Bacteria</taxon>
        <taxon>Bacteria division WOR-3</taxon>
    </lineage>
</organism>
<evidence type="ECO:0000259" key="11">
    <source>
        <dbReference type="SMART" id="SM00482"/>
    </source>
</evidence>
<gene>
    <name evidence="12" type="ORF">ENF18_04865</name>
</gene>
<dbReference type="Gene3D" id="1.20.1060.10">
    <property type="entry name" value="Taq DNA Polymerase, Chain T, domain 4"/>
    <property type="match status" value="1"/>
</dbReference>
<dbReference type="InterPro" id="IPR001098">
    <property type="entry name" value="DNA-dir_DNA_pol_A_palm_dom"/>
</dbReference>
<feature type="domain" description="DNA-directed DNA polymerase family A palm" evidence="11">
    <location>
        <begin position="181"/>
        <end position="383"/>
    </location>
</feature>
<accession>A0A7C0ZHK9</accession>
<dbReference type="InterPro" id="IPR036397">
    <property type="entry name" value="RNaseH_sf"/>
</dbReference>
<comment type="similarity">
    <text evidence="1">Belongs to the DNA polymerase type-A family.</text>
</comment>
<sequence>YAFKEREILLERIRESGMLKLLEEIEMPLSGVLYRMEKAGILFDLKFLRELSEYITGKLGEISERIYEIAGERFNLRSPKQLSRILFEKLGLPAGKKRKTHYSTDAETLSKLAGEYEIAGLLLKYRELEKLRSSYTDALPLMVNPETGRIHCKFNQTVAATGRLSASEPNLQTIPIRGELGREIRKAVIAEHGFKILSCDYSQIELRILAHFTGDKRLRQAFIEGRDVHAETAAIIFGVPQSDVTGEMRRVAKVVNFGLMYGMSPYGLAKELNISQAEAQAFIDSYFAEFSGVKEWVESITDFAKQNGYVETLFGRRRAVPELLVKGTEEYGRRVAINTPIQGTAADIIKKAMIEIDKLLKDRKTRMILQIHDELLFEIAEGEESLMEDIKHIMEHVVELDVPLVVDANIGKNWAEAH</sequence>
<evidence type="ECO:0000256" key="5">
    <source>
        <dbReference type="ARBA" id="ARBA00022705"/>
    </source>
</evidence>
<keyword evidence="3" id="KW-0808">Transferase</keyword>
<evidence type="ECO:0000256" key="7">
    <source>
        <dbReference type="ARBA" id="ARBA00022932"/>
    </source>
</evidence>
<evidence type="ECO:0000256" key="10">
    <source>
        <dbReference type="ARBA" id="ARBA00049244"/>
    </source>
</evidence>
<evidence type="ECO:0000256" key="3">
    <source>
        <dbReference type="ARBA" id="ARBA00022679"/>
    </source>
</evidence>
<reference evidence="12" key="1">
    <citation type="journal article" date="2020" name="mSystems">
        <title>Genome- and Community-Level Interaction Insights into Carbon Utilization and Element Cycling Functions of Hydrothermarchaeota in Hydrothermal Sediment.</title>
        <authorList>
            <person name="Zhou Z."/>
            <person name="Liu Y."/>
            <person name="Xu W."/>
            <person name="Pan J."/>
            <person name="Luo Z.H."/>
            <person name="Li M."/>
        </authorList>
    </citation>
    <scope>NUCLEOTIDE SEQUENCE [LARGE SCALE GENOMIC DNA]</scope>
    <source>
        <strain evidence="12">HyVt-102</strain>
    </source>
</reference>
<evidence type="ECO:0000256" key="9">
    <source>
        <dbReference type="ARBA" id="ARBA00023204"/>
    </source>
</evidence>
<dbReference type="Gene3D" id="3.30.420.10">
    <property type="entry name" value="Ribonuclease H-like superfamily/Ribonuclease H"/>
    <property type="match status" value="1"/>
</dbReference>
<evidence type="ECO:0000256" key="8">
    <source>
        <dbReference type="ARBA" id="ARBA00023125"/>
    </source>
</evidence>
<dbReference type="CDD" id="cd08637">
    <property type="entry name" value="DNA_pol_A_pol_I_C"/>
    <property type="match status" value="1"/>
</dbReference>
<dbReference type="InterPro" id="IPR019760">
    <property type="entry name" value="DNA-dir_DNA_pol_A_CS"/>
</dbReference>
<dbReference type="PRINTS" id="PR00868">
    <property type="entry name" value="DNAPOLI"/>
</dbReference>
<dbReference type="GO" id="GO:0003887">
    <property type="term" value="F:DNA-directed DNA polymerase activity"/>
    <property type="evidence" value="ECO:0007669"/>
    <property type="project" value="UniProtKB-KW"/>
</dbReference>
<dbReference type="InterPro" id="IPR043502">
    <property type="entry name" value="DNA/RNA_pol_sf"/>
</dbReference>
<keyword evidence="5" id="KW-0235">DNA replication</keyword>
<dbReference type="Gene3D" id="3.30.70.370">
    <property type="match status" value="1"/>
</dbReference>
<dbReference type="GO" id="GO:0006302">
    <property type="term" value="P:double-strand break repair"/>
    <property type="evidence" value="ECO:0007669"/>
    <property type="project" value="TreeGrafter"/>
</dbReference>
<keyword evidence="8" id="KW-0238">DNA-binding</keyword>
<evidence type="ECO:0000256" key="4">
    <source>
        <dbReference type="ARBA" id="ARBA00022695"/>
    </source>
</evidence>
<evidence type="ECO:0000256" key="6">
    <source>
        <dbReference type="ARBA" id="ARBA00022763"/>
    </source>
</evidence>
<proteinExistence type="inferred from homology"/>
<dbReference type="FunFam" id="1.20.1060.10:FF:000001">
    <property type="entry name" value="DNA polymerase I"/>
    <property type="match status" value="1"/>
</dbReference>